<keyword evidence="5 8" id="KW-0808">Transferase</keyword>
<accession>A0AAF0CH20</accession>
<evidence type="ECO:0000256" key="5">
    <source>
        <dbReference type="ARBA" id="ARBA00022679"/>
    </source>
</evidence>
<dbReference type="KEGG" id="hfl:PUV54_06975"/>
<evidence type="ECO:0000256" key="2">
    <source>
        <dbReference type="ARBA" id="ARBA00004735"/>
    </source>
</evidence>
<evidence type="ECO:0000313" key="11">
    <source>
        <dbReference type="EMBL" id="WDI32938.1"/>
    </source>
</evidence>
<evidence type="ECO:0000256" key="4">
    <source>
        <dbReference type="ARBA" id="ARBA00011245"/>
    </source>
</evidence>
<feature type="domain" description="Porphobilinogen deaminase N-terminal" evidence="9">
    <location>
        <begin position="9"/>
        <end position="216"/>
    </location>
</feature>
<evidence type="ECO:0000256" key="3">
    <source>
        <dbReference type="ARBA" id="ARBA00005638"/>
    </source>
</evidence>
<protein>
    <recommendedName>
        <fullName evidence="8">Porphobilinogen deaminase</fullName>
        <shortName evidence="8">PBG</shortName>
        <ecNumber evidence="8">2.5.1.61</ecNumber>
    </recommendedName>
    <alternativeName>
        <fullName evidence="8">Hydroxymethylbilane synthase</fullName>
        <shortName evidence="8">HMBS</shortName>
    </alternativeName>
    <alternativeName>
        <fullName evidence="8">Pre-uroporphyrinogen synthase</fullName>
    </alternativeName>
</protein>
<feature type="modified residue" description="S-(dipyrrolylmethanemethyl)cysteine" evidence="8">
    <location>
        <position position="245"/>
    </location>
</feature>
<evidence type="ECO:0000256" key="8">
    <source>
        <dbReference type="HAMAP-Rule" id="MF_00260"/>
    </source>
</evidence>
<dbReference type="Pfam" id="PF01379">
    <property type="entry name" value="Porphobil_deam"/>
    <property type="match status" value="1"/>
</dbReference>
<feature type="domain" description="Porphobilinogen deaminase C-terminal" evidence="10">
    <location>
        <begin position="229"/>
        <end position="303"/>
    </location>
</feature>
<dbReference type="GO" id="GO:0005737">
    <property type="term" value="C:cytoplasm"/>
    <property type="evidence" value="ECO:0007669"/>
    <property type="project" value="UniProtKB-UniRule"/>
</dbReference>
<comment type="cofactor">
    <cofactor evidence="8">
        <name>dipyrromethane</name>
        <dbReference type="ChEBI" id="CHEBI:60342"/>
    </cofactor>
    <text evidence="8">Binds 1 dipyrromethane group covalently.</text>
</comment>
<dbReference type="Gene3D" id="3.40.190.10">
    <property type="entry name" value="Periplasmic binding protein-like II"/>
    <property type="match status" value="2"/>
</dbReference>
<evidence type="ECO:0000313" key="12">
    <source>
        <dbReference type="Proteomes" id="UP001214043"/>
    </source>
</evidence>
<reference evidence="11" key="1">
    <citation type="submission" date="2023-02" db="EMBL/GenBank/DDBJ databases">
        <title>Genome sequence of Hyphococcus flavus.</title>
        <authorList>
            <person name="Rong J.-C."/>
            <person name="Zhao Q."/>
            <person name="Yi M."/>
            <person name="Wu J.-Y."/>
        </authorList>
    </citation>
    <scope>NUCLEOTIDE SEQUENCE</scope>
    <source>
        <strain evidence="11">MCCC 1K03223</strain>
    </source>
</reference>
<organism evidence="11 12">
    <name type="scientific">Hyphococcus flavus</name>
    <dbReference type="NCBI Taxonomy" id="1866326"/>
    <lineage>
        <taxon>Bacteria</taxon>
        <taxon>Pseudomonadati</taxon>
        <taxon>Pseudomonadota</taxon>
        <taxon>Alphaproteobacteria</taxon>
        <taxon>Parvularculales</taxon>
        <taxon>Parvularculaceae</taxon>
        <taxon>Hyphococcus</taxon>
    </lineage>
</organism>
<evidence type="ECO:0000256" key="1">
    <source>
        <dbReference type="ARBA" id="ARBA00002869"/>
    </source>
</evidence>
<dbReference type="PROSITE" id="PS00533">
    <property type="entry name" value="PORPHOBILINOGEN_DEAM"/>
    <property type="match status" value="1"/>
</dbReference>
<dbReference type="Pfam" id="PF03900">
    <property type="entry name" value="Porphobil_deamC"/>
    <property type="match status" value="1"/>
</dbReference>
<dbReference type="PIRSF" id="PIRSF001438">
    <property type="entry name" value="4pyrrol_synth_OHMeBilane_synth"/>
    <property type="match status" value="1"/>
</dbReference>
<dbReference type="InterPro" id="IPR000860">
    <property type="entry name" value="HemC"/>
</dbReference>
<dbReference type="InterPro" id="IPR022419">
    <property type="entry name" value="Porphobilin_deaminase_cofac_BS"/>
</dbReference>
<dbReference type="EMBL" id="CP118166">
    <property type="protein sequence ID" value="WDI32938.1"/>
    <property type="molecule type" value="Genomic_DNA"/>
</dbReference>
<dbReference type="PANTHER" id="PTHR11557:SF0">
    <property type="entry name" value="PORPHOBILINOGEN DEAMINASE"/>
    <property type="match status" value="1"/>
</dbReference>
<dbReference type="NCBIfam" id="TIGR00212">
    <property type="entry name" value="hemC"/>
    <property type="match status" value="1"/>
</dbReference>
<evidence type="ECO:0000259" key="9">
    <source>
        <dbReference type="Pfam" id="PF01379"/>
    </source>
</evidence>
<keyword evidence="6 8" id="KW-0627">Porphyrin biosynthesis</keyword>
<dbReference type="InterPro" id="IPR036803">
    <property type="entry name" value="Porphobilinogen_deaminase_C_sf"/>
</dbReference>
<dbReference type="Proteomes" id="UP001214043">
    <property type="component" value="Chromosome"/>
</dbReference>
<dbReference type="HAMAP" id="MF_00260">
    <property type="entry name" value="Porphobil_deam"/>
    <property type="match status" value="1"/>
</dbReference>
<sequence>MPEQKHFPIASRRSPLAMKQAELVQAMIANTADVDASQAPVRDFVSSGDKNLSGSLAEIGGKGLFTKEIEEALLTGEVRFAVHSMKDMPAVSPPGLVMAAIPAREDPRDVFISSAAASPWDLPQGAKIGSASVRRIAQVLARRPDISAVTLRGNVQTRLQKLKDGVADGTFLALAGLNRLGMAAKATAILEPDDMLPAVGQGALCVQCREDDKEAREIAAAFHCSKTAACIAIERAFLAGLDGSCRTPIAGLAVIEHGEIKFRGELLSLDGMRRFTVTCSVPYTEGSNDKAEKAGAAAAAEIRAEAGEAFFEQLAHL</sequence>
<dbReference type="GO" id="GO:0006782">
    <property type="term" value="P:protoporphyrinogen IX biosynthetic process"/>
    <property type="evidence" value="ECO:0007669"/>
    <property type="project" value="UniProtKB-UniRule"/>
</dbReference>
<dbReference type="Gene3D" id="3.30.160.40">
    <property type="entry name" value="Porphobilinogen deaminase, C-terminal domain"/>
    <property type="match status" value="1"/>
</dbReference>
<dbReference type="PRINTS" id="PR00151">
    <property type="entry name" value="PORPHBDMNASE"/>
</dbReference>
<evidence type="ECO:0000256" key="7">
    <source>
        <dbReference type="ARBA" id="ARBA00048169"/>
    </source>
</evidence>
<name>A0AAF0CH20_9PROT</name>
<dbReference type="InterPro" id="IPR022418">
    <property type="entry name" value="Porphobilinogen_deaminase_C"/>
</dbReference>
<comment type="catalytic activity">
    <reaction evidence="7 8">
        <text>4 porphobilinogen + H2O = hydroxymethylbilane + 4 NH4(+)</text>
        <dbReference type="Rhea" id="RHEA:13185"/>
        <dbReference type="ChEBI" id="CHEBI:15377"/>
        <dbReference type="ChEBI" id="CHEBI:28938"/>
        <dbReference type="ChEBI" id="CHEBI:57845"/>
        <dbReference type="ChEBI" id="CHEBI:58126"/>
        <dbReference type="EC" id="2.5.1.61"/>
    </reaction>
</comment>
<comment type="pathway">
    <text evidence="2">Porphyrin-containing compound metabolism; protoporphyrin-IX biosynthesis; coproporphyrinogen-III from 5-aminolevulinate: step 2/4.</text>
</comment>
<dbReference type="FunFam" id="3.40.190.10:FF:000005">
    <property type="entry name" value="Porphobilinogen deaminase"/>
    <property type="match status" value="1"/>
</dbReference>
<proteinExistence type="inferred from homology"/>
<dbReference type="RefSeq" id="WP_274494892.1">
    <property type="nucleotide sequence ID" value="NZ_CP118166.1"/>
</dbReference>
<comment type="subunit">
    <text evidence="4 8">Monomer.</text>
</comment>
<dbReference type="AlphaFoldDB" id="A0AAF0CH20"/>
<dbReference type="GO" id="GO:0004418">
    <property type="term" value="F:hydroxymethylbilane synthase activity"/>
    <property type="evidence" value="ECO:0007669"/>
    <property type="project" value="UniProtKB-UniRule"/>
</dbReference>
<comment type="function">
    <text evidence="1 8">Tetrapolymerization of the monopyrrole PBG into the hydroxymethylbilane pre-uroporphyrinogen in several discrete steps.</text>
</comment>
<comment type="similarity">
    <text evidence="3 8">Belongs to the HMBS family.</text>
</comment>
<dbReference type="SUPFAM" id="SSF54782">
    <property type="entry name" value="Porphobilinogen deaminase (hydroxymethylbilane synthase), C-terminal domain"/>
    <property type="match status" value="1"/>
</dbReference>
<dbReference type="PANTHER" id="PTHR11557">
    <property type="entry name" value="PORPHOBILINOGEN DEAMINASE"/>
    <property type="match status" value="1"/>
</dbReference>
<dbReference type="EC" id="2.5.1.61" evidence="8"/>
<evidence type="ECO:0000259" key="10">
    <source>
        <dbReference type="Pfam" id="PF03900"/>
    </source>
</evidence>
<dbReference type="SUPFAM" id="SSF53850">
    <property type="entry name" value="Periplasmic binding protein-like II"/>
    <property type="match status" value="1"/>
</dbReference>
<gene>
    <name evidence="8 11" type="primary">hemC</name>
    <name evidence="11" type="ORF">PUV54_06975</name>
</gene>
<evidence type="ECO:0000256" key="6">
    <source>
        <dbReference type="ARBA" id="ARBA00023244"/>
    </source>
</evidence>
<comment type="miscellaneous">
    <text evidence="8">The porphobilinogen subunits are added to the dipyrromethane group.</text>
</comment>
<keyword evidence="12" id="KW-1185">Reference proteome</keyword>
<dbReference type="InterPro" id="IPR022417">
    <property type="entry name" value="Porphobilin_deaminase_N"/>
</dbReference>